<dbReference type="Proteomes" id="UP001303760">
    <property type="component" value="Unassembled WGS sequence"/>
</dbReference>
<dbReference type="Gene3D" id="1.25.40.10">
    <property type="entry name" value="Tetratricopeptide repeat domain"/>
    <property type="match status" value="1"/>
</dbReference>
<organism evidence="1 2">
    <name type="scientific">Achaetomium macrosporum</name>
    <dbReference type="NCBI Taxonomy" id="79813"/>
    <lineage>
        <taxon>Eukaryota</taxon>
        <taxon>Fungi</taxon>
        <taxon>Dikarya</taxon>
        <taxon>Ascomycota</taxon>
        <taxon>Pezizomycotina</taxon>
        <taxon>Sordariomycetes</taxon>
        <taxon>Sordariomycetidae</taxon>
        <taxon>Sordariales</taxon>
        <taxon>Chaetomiaceae</taxon>
        <taxon>Achaetomium</taxon>
    </lineage>
</organism>
<dbReference type="InterPro" id="IPR010323">
    <property type="entry name" value="DUF924"/>
</dbReference>
<evidence type="ECO:0000313" key="2">
    <source>
        <dbReference type="Proteomes" id="UP001303760"/>
    </source>
</evidence>
<protein>
    <submittedName>
        <fullName evidence="1">Uncharacterized protein</fullName>
    </submittedName>
</protein>
<dbReference type="EMBL" id="MU860249">
    <property type="protein sequence ID" value="KAK4235650.1"/>
    <property type="molecule type" value="Genomic_DNA"/>
</dbReference>
<dbReference type="Pfam" id="PF06041">
    <property type="entry name" value="DUF924"/>
    <property type="match status" value="1"/>
</dbReference>
<name>A0AAN7C5L2_9PEZI</name>
<comment type="caution">
    <text evidence="1">The sequence shown here is derived from an EMBL/GenBank/DDBJ whole genome shotgun (WGS) entry which is preliminary data.</text>
</comment>
<gene>
    <name evidence="1" type="ORF">C8A03DRAFT_36496</name>
</gene>
<dbReference type="InterPro" id="IPR011990">
    <property type="entry name" value="TPR-like_helical_dom_sf"/>
</dbReference>
<keyword evidence="2" id="KW-1185">Reference proteome</keyword>
<evidence type="ECO:0000313" key="1">
    <source>
        <dbReference type="EMBL" id="KAK4235650.1"/>
    </source>
</evidence>
<accession>A0AAN7C5L2</accession>
<reference evidence="1" key="1">
    <citation type="journal article" date="2023" name="Mol. Phylogenet. Evol.">
        <title>Genome-scale phylogeny and comparative genomics of the fungal order Sordariales.</title>
        <authorList>
            <person name="Hensen N."/>
            <person name="Bonometti L."/>
            <person name="Westerberg I."/>
            <person name="Brannstrom I.O."/>
            <person name="Guillou S."/>
            <person name="Cros-Aarteil S."/>
            <person name="Calhoun S."/>
            <person name="Haridas S."/>
            <person name="Kuo A."/>
            <person name="Mondo S."/>
            <person name="Pangilinan J."/>
            <person name="Riley R."/>
            <person name="LaButti K."/>
            <person name="Andreopoulos B."/>
            <person name="Lipzen A."/>
            <person name="Chen C."/>
            <person name="Yan M."/>
            <person name="Daum C."/>
            <person name="Ng V."/>
            <person name="Clum A."/>
            <person name="Steindorff A."/>
            <person name="Ohm R.A."/>
            <person name="Martin F."/>
            <person name="Silar P."/>
            <person name="Natvig D.O."/>
            <person name="Lalanne C."/>
            <person name="Gautier V."/>
            <person name="Ament-Velasquez S.L."/>
            <person name="Kruys A."/>
            <person name="Hutchinson M.I."/>
            <person name="Powell A.J."/>
            <person name="Barry K."/>
            <person name="Miller A.N."/>
            <person name="Grigoriev I.V."/>
            <person name="Debuchy R."/>
            <person name="Gladieux P."/>
            <person name="Hiltunen Thoren M."/>
            <person name="Johannesson H."/>
        </authorList>
    </citation>
    <scope>NUCLEOTIDE SEQUENCE</scope>
    <source>
        <strain evidence="1">CBS 532.94</strain>
    </source>
</reference>
<dbReference type="AlphaFoldDB" id="A0AAN7C5L2"/>
<sequence>MADQLRTLINPTLLNLVVDTIIPYSQTAPLNFAVVARNFIGAPPVANDVVQKVWPVLLALSSLGLDNIPDLTTFLPPASDPEFPRQALGLQLLVDQMPRRLCKGIDTRWTNAYFDVISLQYAQALDALPEAEKPHSWARWKELGATLDYWVIARTWLVAPFVHADQVLIHERAAALTEETRRHVEQATRTTDPYRAQRDAILSDVYGFPRVVAEGPPEWVVTLQDYTYWMCMLMDTHKPIVDKFGSYPYRNAYFGRDDTPEEEEWFETTNDFARPSRDVRERLRRDVEAGVWTALGAGREE</sequence>
<reference evidence="1" key="2">
    <citation type="submission" date="2023-05" db="EMBL/GenBank/DDBJ databases">
        <authorList>
            <consortium name="Lawrence Berkeley National Laboratory"/>
            <person name="Steindorff A."/>
            <person name="Hensen N."/>
            <person name="Bonometti L."/>
            <person name="Westerberg I."/>
            <person name="Brannstrom I.O."/>
            <person name="Guillou S."/>
            <person name="Cros-Aarteil S."/>
            <person name="Calhoun S."/>
            <person name="Haridas S."/>
            <person name="Kuo A."/>
            <person name="Mondo S."/>
            <person name="Pangilinan J."/>
            <person name="Riley R."/>
            <person name="Labutti K."/>
            <person name="Andreopoulos B."/>
            <person name="Lipzen A."/>
            <person name="Chen C."/>
            <person name="Yanf M."/>
            <person name="Daum C."/>
            <person name="Ng V."/>
            <person name="Clum A."/>
            <person name="Ohm R."/>
            <person name="Martin F."/>
            <person name="Silar P."/>
            <person name="Natvig D."/>
            <person name="Lalanne C."/>
            <person name="Gautier V."/>
            <person name="Ament-Velasquez S.L."/>
            <person name="Kruys A."/>
            <person name="Hutchinson M.I."/>
            <person name="Powell A.J."/>
            <person name="Barry K."/>
            <person name="Miller A.N."/>
            <person name="Grigoriev I.V."/>
            <person name="Debuchy R."/>
            <person name="Gladieux P."/>
            <person name="Thoren M.H."/>
            <person name="Johannesson H."/>
        </authorList>
    </citation>
    <scope>NUCLEOTIDE SEQUENCE</scope>
    <source>
        <strain evidence="1">CBS 532.94</strain>
    </source>
</reference>
<proteinExistence type="predicted"/>
<dbReference type="SUPFAM" id="SSF48452">
    <property type="entry name" value="TPR-like"/>
    <property type="match status" value="1"/>
</dbReference>